<dbReference type="Gene3D" id="2.130.10.10">
    <property type="entry name" value="YVTN repeat-like/Quinoprotein amine dehydrogenase"/>
    <property type="match status" value="1"/>
</dbReference>
<dbReference type="PROSITE" id="PS51257">
    <property type="entry name" value="PROKAR_LIPOPROTEIN"/>
    <property type="match status" value="1"/>
</dbReference>
<dbReference type="Gene3D" id="2.60.40.10">
    <property type="entry name" value="Immunoglobulins"/>
    <property type="match status" value="1"/>
</dbReference>
<reference evidence="4" key="1">
    <citation type="journal article" date="2022" name="Int. J. Syst. Evol. Microbiol.">
        <title>Anaeromyxobacter oryzae sp. nov., Anaeromyxobacter diazotrophicus sp. nov. and Anaeromyxobacter paludicola sp. nov., isolated from paddy soils.</title>
        <authorList>
            <person name="Itoh H."/>
            <person name="Xu Z."/>
            <person name="Mise K."/>
            <person name="Masuda Y."/>
            <person name="Ushijima N."/>
            <person name="Hayakawa C."/>
            <person name="Shiratori Y."/>
            <person name="Senoo K."/>
        </authorList>
    </citation>
    <scope>NUCLEOTIDE SEQUENCE [LARGE SCALE GENOMIC DNA]</scope>
    <source>
        <strain evidence="4">Red232</strain>
    </source>
</reference>
<dbReference type="EMBL" id="AP025591">
    <property type="protein sequence ID" value="BDG02861.1"/>
    <property type="molecule type" value="Genomic_DNA"/>
</dbReference>
<dbReference type="SUPFAM" id="SSF81296">
    <property type="entry name" value="E set domains"/>
    <property type="match status" value="1"/>
</dbReference>
<keyword evidence="4" id="KW-1185">Reference proteome</keyword>
<gene>
    <name evidence="3" type="ORF">AMOR_18570</name>
</gene>
<dbReference type="SUPFAM" id="SSF110296">
    <property type="entry name" value="Oligoxyloglucan reducing end-specific cellobiohydrolase"/>
    <property type="match status" value="3"/>
</dbReference>
<proteinExistence type="predicted"/>
<feature type="chain" id="PRO_5045862102" description="IPT/TIG domain-containing protein" evidence="1">
    <location>
        <begin position="22"/>
        <end position="687"/>
    </location>
</feature>
<evidence type="ECO:0000259" key="2">
    <source>
        <dbReference type="SMART" id="SM00429"/>
    </source>
</evidence>
<organism evidence="3 4">
    <name type="scientific">Anaeromyxobacter oryzae</name>
    <dbReference type="NCBI Taxonomy" id="2918170"/>
    <lineage>
        <taxon>Bacteria</taxon>
        <taxon>Pseudomonadati</taxon>
        <taxon>Myxococcota</taxon>
        <taxon>Myxococcia</taxon>
        <taxon>Myxococcales</taxon>
        <taxon>Cystobacterineae</taxon>
        <taxon>Anaeromyxobacteraceae</taxon>
        <taxon>Anaeromyxobacter</taxon>
    </lineage>
</organism>
<dbReference type="InterPro" id="IPR013783">
    <property type="entry name" value="Ig-like_fold"/>
</dbReference>
<dbReference type="Pfam" id="PF01833">
    <property type="entry name" value="TIG"/>
    <property type="match status" value="1"/>
</dbReference>
<dbReference type="RefSeq" id="WP_248360541.1">
    <property type="nucleotide sequence ID" value="NZ_AP025591.1"/>
</dbReference>
<dbReference type="Proteomes" id="UP001162891">
    <property type="component" value="Chromosome"/>
</dbReference>
<name>A0ABM7WTQ2_9BACT</name>
<feature type="domain" description="IPT/TIG" evidence="2">
    <location>
        <begin position="35"/>
        <end position="116"/>
    </location>
</feature>
<accession>A0ABM7WTQ2</accession>
<dbReference type="InterPro" id="IPR015943">
    <property type="entry name" value="WD40/YVTN_repeat-like_dom_sf"/>
</dbReference>
<evidence type="ECO:0000256" key="1">
    <source>
        <dbReference type="SAM" id="SignalP"/>
    </source>
</evidence>
<sequence>MNTSARIATSFLLALSAACSSGGGGSGGPPGGTNPPQIASFSPTAGGVGTQVTLVGLNFGETPAANAVRFNGTAATVLSASVTSLVVAVPAGATTGPIRVDTAGGSATTSSAFTVLSGPGSAWTTRLAGPRGRPSGLAFTGTRFAAVGNDGFQASTSGLVWTMTSPLNGAKDVAWDGSLLVAVGSAVWVHTSPDGLTWTMRTLPTPSGTVAAVARSPGAWVAVGQGGAAYSSPDGTSWTRRDPGTTKNLCDVTWTGSTFLAVGEDGAVTTSPDGIGWTSQTAPTTDSFTAVGASPSLAVATTFPYSGSQSALLTTPDGVDWTPRVPGISPFNDVLFAGGRFVAVGSYRSATSADGVDWDTSGTVPGIPDAVVHTGTAYAAVGTDGNGAGAFFTSADGLAWSMRSADHELVGLARRPSDGLLVAVGSDVARVSADDGATWSLHLLTPNIWENYPFLDVAWSSSASAFVALVKVAANQDAYRSSDGTAWTRVGSVPCYGGLAASASGLLVATGSSLTGNCIATSDDDGATWTSRTPPAGGRIQKAFWVGGQFVGVGVSGAIATSPDGIAWTQRTSGVTATLRGVAASPGAMVVVGDGGTVLTSPDGGSSWTPRSSGTPYALERVAWTGGEFLAVGSTGRLLRSPDGVTWTTLPTPWTASPNTYDLNDIAVLPGGDLVVVGSGGLVATSP</sequence>
<evidence type="ECO:0000313" key="3">
    <source>
        <dbReference type="EMBL" id="BDG02861.1"/>
    </source>
</evidence>
<keyword evidence="1" id="KW-0732">Signal</keyword>
<dbReference type="InterPro" id="IPR002909">
    <property type="entry name" value="IPT_dom"/>
</dbReference>
<dbReference type="InterPro" id="IPR014756">
    <property type="entry name" value="Ig_E-set"/>
</dbReference>
<dbReference type="SMART" id="SM00429">
    <property type="entry name" value="IPT"/>
    <property type="match status" value="1"/>
</dbReference>
<evidence type="ECO:0000313" key="4">
    <source>
        <dbReference type="Proteomes" id="UP001162891"/>
    </source>
</evidence>
<feature type="signal peptide" evidence="1">
    <location>
        <begin position="1"/>
        <end position="21"/>
    </location>
</feature>
<protein>
    <recommendedName>
        <fullName evidence="2">IPT/TIG domain-containing protein</fullName>
    </recommendedName>
</protein>